<dbReference type="InterPro" id="IPR027417">
    <property type="entry name" value="P-loop_NTPase"/>
</dbReference>
<dbReference type="GO" id="GO:0016787">
    <property type="term" value="F:hydrolase activity"/>
    <property type="evidence" value="ECO:0007669"/>
    <property type="project" value="UniProtKB-KW"/>
</dbReference>
<dbReference type="Gene3D" id="3.40.50.300">
    <property type="entry name" value="P-loop containing nucleotide triphosphate hydrolases"/>
    <property type="match status" value="1"/>
</dbReference>
<dbReference type="Gene3D" id="3.40.50.10810">
    <property type="entry name" value="Tandem AAA-ATPase domain"/>
    <property type="match status" value="1"/>
</dbReference>
<evidence type="ECO:0000259" key="5">
    <source>
        <dbReference type="PROSITE" id="PS51194"/>
    </source>
</evidence>
<dbReference type="SMART" id="SM00490">
    <property type="entry name" value="HELICc"/>
    <property type="match status" value="1"/>
</dbReference>
<keyword evidence="1" id="KW-0378">Hydrolase</keyword>
<dbReference type="InterPro" id="IPR001650">
    <property type="entry name" value="Helicase_C-like"/>
</dbReference>
<dbReference type="Pfam" id="PF00176">
    <property type="entry name" value="SNF2-rel_dom"/>
    <property type="match status" value="1"/>
</dbReference>
<dbReference type="InterPro" id="IPR014001">
    <property type="entry name" value="Helicase_ATP-bd"/>
</dbReference>
<dbReference type="SUPFAM" id="SSF52540">
    <property type="entry name" value="P-loop containing nucleoside triphosphate hydrolases"/>
    <property type="match status" value="2"/>
</dbReference>
<evidence type="ECO:0000313" key="7">
    <source>
        <dbReference type="Proteomes" id="UP001162131"/>
    </source>
</evidence>
<dbReference type="GO" id="GO:0005524">
    <property type="term" value="F:ATP binding"/>
    <property type="evidence" value="ECO:0007669"/>
    <property type="project" value="InterPro"/>
</dbReference>
<dbReference type="EMBL" id="CAJZBQ010000046">
    <property type="protein sequence ID" value="CAG9328542.1"/>
    <property type="molecule type" value="Genomic_DNA"/>
</dbReference>
<evidence type="ECO:0000256" key="2">
    <source>
        <dbReference type="SAM" id="Coils"/>
    </source>
</evidence>
<feature type="domain" description="Helicase ATP-binding" evidence="4">
    <location>
        <begin position="199"/>
        <end position="355"/>
    </location>
</feature>
<feature type="coiled-coil region" evidence="2">
    <location>
        <begin position="26"/>
        <end position="80"/>
    </location>
</feature>
<dbReference type="GO" id="GO:0031297">
    <property type="term" value="P:replication fork processing"/>
    <property type="evidence" value="ECO:0007669"/>
    <property type="project" value="TreeGrafter"/>
</dbReference>
<dbReference type="Proteomes" id="UP001162131">
    <property type="component" value="Unassembled WGS sequence"/>
</dbReference>
<reference evidence="6" key="1">
    <citation type="submission" date="2021-09" db="EMBL/GenBank/DDBJ databases">
        <authorList>
            <consortium name="AG Swart"/>
            <person name="Singh M."/>
            <person name="Singh A."/>
            <person name="Seah K."/>
            <person name="Emmerich C."/>
        </authorList>
    </citation>
    <scope>NUCLEOTIDE SEQUENCE</scope>
    <source>
        <strain evidence="6">ATCC30299</strain>
    </source>
</reference>
<gene>
    <name evidence="6" type="ORF">BSTOLATCC_MIC46539</name>
</gene>
<dbReference type="PROSITE" id="PS51192">
    <property type="entry name" value="HELICASE_ATP_BIND_1"/>
    <property type="match status" value="1"/>
</dbReference>
<dbReference type="InterPro" id="IPR049730">
    <property type="entry name" value="SNF2/RAD54-like_C"/>
</dbReference>
<feature type="domain" description="Helicase C-terminal" evidence="5">
    <location>
        <begin position="471"/>
        <end position="627"/>
    </location>
</feature>
<dbReference type="PANTHER" id="PTHR45766:SF6">
    <property type="entry name" value="SWI_SNF-RELATED MATRIX-ASSOCIATED ACTIN-DEPENDENT REGULATOR OF CHROMATIN SUBFAMILY A-LIKE PROTEIN 1"/>
    <property type="match status" value="1"/>
</dbReference>
<dbReference type="GO" id="GO:0006281">
    <property type="term" value="P:DNA repair"/>
    <property type="evidence" value="ECO:0007669"/>
    <property type="project" value="TreeGrafter"/>
</dbReference>
<evidence type="ECO:0000313" key="6">
    <source>
        <dbReference type="EMBL" id="CAG9328542.1"/>
    </source>
</evidence>
<sequence length="679" mass="77784">MSEKSKLSVEFQKNKPQNSEMTPERLANLMKKREEALKRKAQFIQSHKTSNSVPSSERKLNQVKLNFEQSDQDIVEEERKNTVSIELFTKDELLMKTSVFASKNLRTAIITSGGEFNKEQSGWVISINKYQEFRDKARLIDKLTFKELPEFVTKGLLSPKIAFCKKCPHKYELESERTIESLGEDFISKLYPFQKEGVKFALERYGRALIGDEMGVGKTIQGVSIAACYEDEWPVLVICPASVKLNWRDEFLKWVPNLTPKDFNVIQNSKNCKSNAKIWIISYTLATNIESLLVEKSFNVIIADESHYLKNFNAKRTKFLVPFIQKAKRAILLSGTPVLSRPAELFTQLSCIRPDIFPSFRAFAERYCDPKIIFKRMDYSGASHMRELHVLISNTIMIRRLKSDVLSQLPEKIRQKVEIPVVHEHCQKIKKSFYDMKKKAKEPSELGEEKTEGDLFLTKAYNLTARAKMKGVCEYVSYLIQSECKFIIFGHHMEMLDAIQDQVEKEKTGYIRIDGSTNMEQRHKGVNTFQNVKDCRVAILGILSAGQGITLTAASIVVMAEMVWTPGFMIQAEDRAHRLGQQKVVNIHYLFGPGTLDEYIWPKIHSKLTVIVSALDGNENEALEDLMNPTCKVGMGDFELDSDFEFSNDPLFNLDSGEKRSHDSDFEEENETKTLKLSN</sequence>
<keyword evidence="2" id="KW-0175">Coiled coil</keyword>
<comment type="caution">
    <text evidence="6">The sequence shown here is derived from an EMBL/GenBank/DDBJ whole genome shotgun (WGS) entry which is preliminary data.</text>
</comment>
<protein>
    <recommendedName>
        <fullName evidence="8">SWI/SNF-related matrix-associated actin-dependent regulator of chromatin subfamily A-like protein 1</fullName>
    </recommendedName>
</protein>
<dbReference type="SMART" id="SM00487">
    <property type="entry name" value="DEXDc"/>
    <property type="match status" value="1"/>
</dbReference>
<name>A0AAU9JS21_9CILI</name>
<dbReference type="PANTHER" id="PTHR45766">
    <property type="entry name" value="DNA ANNEALING HELICASE AND ENDONUCLEASE ZRANB3 FAMILY MEMBER"/>
    <property type="match status" value="1"/>
</dbReference>
<dbReference type="AlphaFoldDB" id="A0AAU9JS21"/>
<accession>A0AAU9JS21</accession>
<dbReference type="InterPro" id="IPR000330">
    <property type="entry name" value="SNF2_N"/>
</dbReference>
<evidence type="ECO:0000256" key="1">
    <source>
        <dbReference type="ARBA" id="ARBA00022801"/>
    </source>
</evidence>
<evidence type="ECO:0008006" key="8">
    <source>
        <dbReference type="Google" id="ProtNLM"/>
    </source>
</evidence>
<proteinExistence type="predicted"/>
<dbReference type="PROSITE" id="PS51194">
    <property type="entry name" value="HELICASE_CTER"/>
    <property type="match status" value="1"/>
</dbReference>
<dbReference type="InterPro" id="IPR038718">
    <property type="entry name" value="SNF2-like_sf"/>
</dbReference>
<evidence type="ECO:0000256" key="3">
    <source>
        <dbReference type="SAM" id="MobiDB-lite"/>
    </source>
</evidence>
<evidence type="ECO:0000259" key="4">
    <source>
        <dbReference type="PROSITE" id="PS51192"/>
    </source>
</evidence>
<feature type="region of interest" description="Disordered" evidence="3">
    <location>
        <begin position="1"/>
        <end position="24"/>
    </location>
</feature>
<dbReference type="CDD" id="cd18793">
    <property type="entry name" value="SF2_C_SNF"/>
    <property type="match status" value="1"/>
</dbReference>
<feature type="region of interest" description="Disordered" evidence="3">
    <location>
        <begin position="656"/>
        <end position="679"/>
    </location>
</feature>
<dbReference type="GO" id="GO:0043596">
    <property type="term" value="C:nuclear replication fork"/>
    <property type="evidence" value="ECO:0007669"/>
    <property type="project" value="TreeGrafter"/>
</dbReference>
<keyword evidence="7" id="KW-1185">Reference proteome</keyword>
<organism evidence="6 7">
    <name type="scientific">Blepharisma stoltei</name>
    <dbReference type="NCBI Taxonomy" id="1481888"/>
    <lineage>
        <taxon>Eukaryota</taxon>
        <taxon>Sar</taxon>
        <taxon>Alveolata</taxon>
        <taxon>Ciliophora</taxon>
        <taxon>Postciliodesmatophora</taxon>
        <taxon>Heterotrichea</taxon>
        <taxon>Heterotrichida</taxon>
        <taxon>Blepharismidae</taxon>
        <taxon>Blepharisma</taxon>
    </lineage>
</organism>
<dbReference type="Pfam" id="PF00271">
    <property type="entry name" value="Helicase_C"/>
    <property type="match status" value="1"/>
</dbReference>
<dbReference type="CDD" id="cd18010">
    <property type="entry name" value="DEXHc_HARP_SMARCAL1"/>
    <property type="match status" value="1"/>
</dbReference>